<proteinExistence type="predicted"/>
<evidence type="ECO:0000313" key="2">
    <source>
        <dbReference type="EMBL" id="HIR05977.1"/>
    </source>
</evidence>
<evidence type="ECO:0000256" key="1">
    <source>
        <dbReference type="SAM" id="Coils"/>
    </source>
</evidence>
<accession>A0A9D1A5H2</accession>
<reference evidence="2" key="1">
    <citation type="submission" date="2020-10" db="EMBL/GenBank/DDBJ databases">
        <authorList>
            <person name="Gilroy R."/>
        </authorList>
    </citation>
    <scope>NUCLEOTIDE SEQUENCE</scope>
    <source>
        <strain evidence="2">CHK180-2868</strain>
    </source>
</reference>
<dbReference type="Proteomes" id="UP000824250">
    <property type="component" value="Unassembled WGS sequence"/>
</dbReference>
<keyword evidence="1" id="KW-0175">Coiled coil</keyword>
<dbReference type="EMBL" id="DVGC01000047">
    <property type="protein sequence ID" value="HIR05977.1"/>
    <property type="molecule type" value="Genomic_DNA"/>
</dbReference>
<comment type="caution">
    <text evidence="2">The sequence shown here is derived from an EMBL/GenBank/DDBJ whole genome shotgun (WGS) entry which is preliminary data.</text>
</comment>
<sequence>MGKAERMKEIREAIDAGNQALLKLKEAKEKLISAQNWGIFDMFAGGLLVSYVKRSRIQQASDCISEAKGSLMRFKRELGDFSQVESLGIDVGGFLAFSDYFFDGVIVDYLVQRKISEAEHQVDEAILKLESLLRELRCLETDDASDDQI</sequence>
<evidence type="ECO:0000313" key="3">
    <source>
        <dbReference type="Proteomes" id="UP000824250"/>
    </source>
</evidence>
<reference evidence="2" key="2">
    <citation type="journal article" date="2021" name="PeerJ">
        <title>Extensive microbial diversity within the chicken gut microbiome revealed by metagenomics and culture.</title>
        <authorList>
            <person name="Gilroy R."/>
            <person name="Ravi A."/>
            <person name="Getino M."/>
            <person name="Pursley I."/>
            <person name="Horton D.L."/>
            <person name="Alikhan N.F."/>
            <person name="Baker D."/>
            <person name="Gharbi K."/>
            <person name="Hall N."/>
            <person name="Watson M."/>
            <person name="Adriaenssens E.M."/>
            <person name="Foster-Nyarko E."/>
            <person name="Jarju S."/>
            <person name="Secka A."/>
            <person name="Antonio M."/>
            <person name="Oren A."/>
            <person name="Chaudhuri R.R."/>
            <person name="La Ragione R."/>
            <person name="Hildebrand F."/>
            <person name="Pallen M.J."/>
        </authorList>
    </citation>
    <scope>NUCLEOTIDE SEQUENCE</scope>
    <source>
        <strain evidence="2">CHK180-2868</strain>
    </source>
</reference>
<dbReference type="AlphaFoldDB" id="A0A9D1A5H2"/>
<name>A0A9D1A5H2_9FIRM</name>
<gene>
    <name evidence="2" type="ORF">IAB28_08450</name>
</gene>
<organism evidence="2 3">
    <name type="scientific">Candidatus Copromonas faecavium</name>
    <name type="common">nom. illeg.</name>
    <dbReference type="NCBI Taxonomy" id="2840740"/>
    <lineage>
        <taxon>Bacteria</taxon>
        <taxon>Bacillati</taxon>
        <taxon>Bacillota</taxon>
        <taxon>Clostridia</taxon>
        <taxon>Lachnospirales</taxon>
        <taxon>Lachnospiraceae</taxon>
        <taxon>Candidatus Copromonas (nom. illeg.)</taxon>
    </lineage>
</organism>
<feature type="coiled-coil region" evidence="1">
    <location>
        <begin position="115"/>
        <end position="142"/>
    </location>
</feature>
<protein>
    <submittedName>
        <fullName evidence="2">Uncharacterized protein</fullName>
    </submittedName>
</protein>